<organism evidence="1 2">
    <name type="scientific">Panagrolaimus sp. JU765</name>
    <dbReference type="NCBI Taxonomy" id="591449"/>
    <lineage>
        <taxon>Eukaryota</taxon>
        <taxon>Metazoa</taxon>
        <taxon>Ecdysozoa</taxon>
        <taxon>Nematoda</taxon>
        <taxon>Chromadorea</taxon>
        <taxon>Rhabditida</taxon>
        <taxon>Tylenchina</taxon>
        <taxon>Panagrolaimomorpha</taxon>
        <taxon>Panagrolaimoidea</taxon>
        <taxon>Panagrolaimidae</taxon>
        <taxon>Panagrolaimus</taxon>
    </lineage>
</organism>
<evidence type="ECO:0000313" key="1">
    <source>
        <dbReference type="Proteomes" id="UP000887576"/>
    </source>
</evidence>
<proteinExistence type="predicted"/>
<protein>
    <submittedName>
        <fullName evidence="2">Uncharacterized protein</fullName>
    </submittedName>
</protein>
<sequence>MKILIHKYSSGEYESHEKTSLGNYHYLPTKIFLIMCLDFDWPTRTAKLPKEIFLYMEATTVTLTYIEFWNIKFSKSFLLDFFEKCKNLDILLICGCVLDETIDVGTELLPRIVKCKILDLRLNPDFTTNVDTAALIRNHTEKHGRFRFLKITPYYVAKNWDNIEPLRNVCETEVELGYCDESIFYPQEFKTLRDNYQEVFFQEWRRDYFGPLHYSIIMPICFEALGIGLYPFTTNTALTGYTLTLFLLMVVNLCVCHVFYSIPSVKRYMYWEVLHHWRLDSPFEYNRNKFDIAYPTL</sequence>
<reference evidence="2" key="1">
    <citation type="submission" date="2022-11" db="UniProtKB">
        <authorList>
            <consortium name="WormBaseParasite"/>
        </authorList>
    </citation>
    <scope>IDENTIFICATION</scope>
</reference>
<dbReference type="WBParaSite" id="JU765_v2.g14064.t1">
    <property type="protein sequence ID" value="JU765_v2.g14064.t1"/>
    <property type="gene ID" value="JU765_v2.g14064"/>
</dbReference>
<evidence type="ECO:0000313" key="2">
    <source>
        <dbReference type="WBParaSite" id="JU765_v2.g14064.t1"/>
    </source>
</evidence>
<name>A0AC34Q963_9BILA</name>
<dbReference type="Proteomes" id="UP000887576">
    <property type="component" value="Unplaced"/>
</dbReference>
<accession>A0AC34Q963</accession>